<evidence type="ECO:0008006" key="4">
    <source>
        <dbReference type="Google" id="ProtNLM"/>
    </source>
</evidence>
<evidence type="ECO:0000256" key="2">
    <source>
        <dbReference type="ARBA" id="ARBA00022898"/>
    </source>
</evidence>
<accession>A0A381TAQ6</accession>
<dbReference type="InterPro" id="IPR015421">
    <property type="entry name" value="PyrdxlP-dep_Trfase_major"/>
</dbReference>
<dbReference type="InterPro" id="IPR015422">
    <property type="entry name" value="PyrdxlP-dep_Trfase_small"/>
</dbReference>
<gene>
    <name evidence="3" type="ORF">METZ01_LOCUS65522</name>
</gene>
<dbReference type="InterPro" id="IPR015424">
    <property type="entry name" value="PyrdxlP-dep_Trfase"/>
</dbReference>
<evidence type="ECO:0000256" key="1">
    <source>
        <dbReference type="ARBA" id="ARBA00001933"/>
    </source>
</evidence>
<dbReference type="AlphaFoldDB" id="A0A381TAQ6"/>
<name>A0A381TAQ6_9ZZZZ</name>
<dbReference type="GO" id="GO:0008483">
    <property type="term" value="F:transaminase activity"/>
    <property type="evidence" value="ECO:0007669"/>
    <property type="project" value="InterPro"/>
</dbReference>
<proteinExistence type="predicted"/>
<dbReference type="Gene3D" id="3.90.1150.10">
    <property type="entry name" value="Aspartate Aminotransferase, domain 1"/>
    <property type="match status" value="1"/>
</dbReference>
<sequence length="435" mass="48408">MNFKSLSEIQEEAENFITGGMSSSFRANLYTGLPMYANKAQGPRFTDCTGKEFIDFFMCHGSVILGHDRYEVKSALHEVIEKGYYAGFDDWPTVNLAQKICESIPAAEQIRFVNSGTEGTLLALRLARGHTGRDLIVRIDGHYHGCQDYLFANNLVSKIDLSNDGSKRSKTIGRTSGVPEAMDSLVVTIPWNNFEILEKVLHEEEGKVAGIIMNVIDYNNGVFLTTSEYLNFTKEQAKKYGIVLIFDEVLSGFKTGISCGQGYYGVEPDLCIIGKALSNNVPLGVVAGKKEVMKNIMDPINPVIAGGTFSGNQFGIAAGNASLTILKQEDFYKKFLFRADNFYESLKSMFGERGVPAVVQHLGAGFHIFLGTEEPINNYNDLNRVDRKLTRKFFAICIENGLYFHTDFTISAAHDELTLNEALEKMDMAIKKLKY</sequence>
<reference evidence="3" key="1">
    <citation type="submission" date="2018-05" db="EMBL/GenBank/DDBJ databases">
        <authorList>
            <person name="Lanie J.A."/>
            <person name="Ng W.-L."/>
            <person name="Kazmierczak K.M."/>
            <person name="Andrzejewski T.M."/>
            <person name="Davidsen T.M."/>
            <person name="Wayne K.J."/>
            <person name="Tettelin H."/>
            <person name="Glass J.I."/>
            <person name="Rusch D."/>
            <person name="Podicherti R."/>
            <person name="Tsui H.-C.T."/>
            <person name="Winkler M.E."/>
        </authorList>
    </citation>
    <scope>NUCLEOTIDE SEQUENCE</scope>
</reference>
<dbReference type="EMBL" id="UINC01004215">
    <property type="protein sequence ID" value="SVA12668.1"/>
    <property type="molecule type" value="Genomic_DNA"/>
</dbReference>
<dbReference type="PANTHER" id="PTHR43713">
    <property type="entry name" value="GLUTAMATE-1-SEMIALDEHYDE 2,1-AMINOMUTASE"/>
    <property type="match status" value="1"/>
</dbReference>
<comment type="cofactor">
    <cofactor evidence="1">
        <name>pyridoxal 5'-phosphate</name>
        <dbReference type="ChEBI" id="CHEBI:597326"/>
    </cofactor>
</comment>
<keyword evidence="2" id="KW-0663">Pyridoxal phosphate</keyword>
<dbReference type="Pfam" id="PF00202">
    <property type="entry name" value="Aminotran_3"/>
    <property type="match status" value="1"/>
</dbReference>
<evidence type="ECO:0000313" key="3">
    <source>
        <dbReference type="EMBL" id="SVA12668.1"/>
    </source>
</evidence>
<dbReference type="InterPro" id="IPR005814">
    <property type="entry name" value="Aminotrans_3"/>
</dbReference>
<dbReference type="PANTHER" id="PTHR43713:SF3">
    <property type="entry name" value="GLUTAMATE-1-SEMIALDEHYDE 2,1-AMINOMUTASE 1, CHLOROPLASTIC-RELATED"/>
    <property type="match status" value="1"/>
</dbReference>
<dbReference type="GO" id="GO:0030170">
    <property type="term" value="F:pyridoxal phosphate binding"/>
    <property type="evidence" value="ECO:0007669"/>
    <property type="project" value="InterPro"/>
</dbReference>
<protein>
    <recommendedName>
        <fullName evidence="4">Glutamate-1-semialdehyde 2,1-aminomutase</fullName>
    </recommendedName>
</protein>
<organism evidence="3">
    <name type="scientific">marine metagenome</name>
    <dbReference type="NCBI Taxonomy" id="408172"/>
    <lineage>
        <taxon>unclassified sequences</taxon>
        <taxon>metagenomes</taxon>
        <taxon>ecological metagenomes</taxon>
    </lineage>
</organism>
<dbReference type="Gene3D" id="3.40.640.10">
    <property type="entry name" value="Type I PLP-dependent aspartate aminotransferase-like (Major domain)"/>
    <property type="match status" value="1"/>
</dbReference>
<dbReference type="SUPFAM" id="SSF53383">
    <property type="entry name" value="PLP-dependent transferases"/>
    <property type="match status" value="1"/>
</dbReference>